<dbReference type="GO" id="GO:0003677">
    <property type="term" value="F:DNA binding"/>
    <property type="evidence" value="ECO:0007669"/>
    <property type="project" value="UniProtKB-KW"/>
</dbReference>
<reference evidence="7" key="1">
    <citation type="journal article" date="2019" name="Int. J. Syst. Evol. Microbiol.">
        <title>The Global Catalogue of Microorganisms (GCM) 10K type strain sequencing project: providing services to taxonomists for standard genome sequencing and annotation.</title>
        <authorList>
            <consortium name="The Broad Institute Genomics Platform"/>
            <consortium name="The Broad Institute Genome Sequencing Center for Infectious Disease"/>
            <person name="Wu L."/>
            <person name="Ma J."/>
        </authorList>
    </citation>
    <scope>NUCLEOTIDE SEQUENCE [LARGE SCALE GENOMIC DNA]</scope>
    <source>
        <strain evidence="7">CCUG 59129</strain>
    </source>
</reference>
<keyword evidence="3 6" id="KW-0238">DNA-binding</keyword>
<protein>
    <submittedName>
        <fullName evidence="6">LacI family DNA-binding transcriptional regulator</fullName>
    </submittedName>
</protein>
<evidence type="ECO:0000259" key="5">
    <source>
        <dbReference type="PROSITE" id="PS50932"/>
    </source>
</evidence>
<dbReference type="Pfam" id="PF13377">
    <property type="entry name" value="Peripla_BP_3"/>
    <property type="match status" value="1"/>
</dbReference>
<dbReference type="Pfam" id="PF00356">
    <property type="entry name" value="LacI"/>
    <property type="match status" value="1"/>
</dbReference>
<evidence type="ECO:0000256" key="3">
    <source>
        <dbReference type="ARBA" id="ARBA00023125"/>
    </source>
</evidence>
<evidence type="ECO:0000313" key="7">
    <source>
        <dbReference type="Proteomes" id="UP001596989"/>
    </source>
</evidence>
<dbReference type="CDD" id="cd06267">
    <property type="entry name" value="PBP1_LacI_sugar_binding-like"/>
    <property type="match status" value="1"/>
</dbReference>
<dbReference type="SUPFAM" id="SSF53822">
    <property type="entry name" value="Periplasmic binding protein-like I"/>
    <property type="match status" value="1"/>
</dbReference>
<proteinExistence type="predicted"/>
<name>A0ABW3HSC9_9BACL</name>
<keyword evidence="2" id="KW-0805">Transcription regulation</keyword>
<evidence type="ECO:0000313" key="6">
    <source>
        <dbReference type="EMBL" id="MFD0960479.1"/>
    </source>
</evidence>
<keyword evidence="4" id="KW-0804">Transcription</keyword>
<evidence type="ECO:0000256" key="4">
    <source>
        <dbReference type="ARBA" id="ARBA00023163"/>
    </source>
</evidence>
<dbReference type="SUPFAM" id="SSF47413">
    <property type="entry name" value="lambda repressor-like DNA-binding domains"/>
    <property type="match status" value="1"/>
</dbReference>
<dbReference type="PANTHER" id="PTHR30146">
    <property type="entry name" value="LACI-RELATED TRANSCRIPTIONAL REPRESSOR"/>
    <property type="match status" value="1"/>
</dbReference>
<evidence type="ECO:0000256" key="2">
    <source>
        <dbReference type="ARBA" id="ARBA00023015"/>
    </source>
</evidence>
<dbReference type="SMART" id="SM00354">
    <property type="entry name" value="HTH_LACI"/>
    <property type="match status" value="1"/>
</dbReference>
<dbReference type="InterPro" id="IPR010982">
    <property type="entry name" value="Lambda_DNA-bd_dom_sf"/>
</dbReference>
<accession>A0ABW3HSC9</accession>
<dbReference type="Gene3D" id="1.10.260.40">
    <property type="entry name" value="lambda repressor-like DNA-binding domains"/>
    <property type="match status" value="1"/>
</dbReference>
<gene>
    <name evidence="6" type="ORF">ACFQ2I_13885</name>
</gene>
<dbReference type="PANTHER" id="PTHR30146:SF148">
    <property type="entry name" value="HTH-TYPE TRANSCRIPTIONAL REPRESSOR PURR-RELATED"/>
    <property type="match status" value="1"/>
</dbReference>
<evidence type="ECO:0000256" key="1">
    <source>
        <dbReference type="ARBA" id="ARBA00022491"/>
    </source>
</evidence>
<dbReference type="InterPro" id="IPR046335">
    <property type="entry name" value="LacI/GalR-like_sensor"/>
</dbReference>
<dbReference type="CDD" id="cd01392">
    <property type="entry name" value="HTH_LacI"/>
    <property type="match status" value="1"/>
</dbReference>
<dbReference type="InterPro" id="IPR028082">
    <property type="entry name" value="Peripla_BP_I"/>
</dbReference>
<sequence length="348" mass="39848">MPRKKSVTLQDLAEQLHLSVHTVSKALRGLPGMSEETREAVLQAARKAGYRTKDQERTLVMENIPLFPHKQRNFKLVITSGALSSDMNQLLLGGLQEKLSEHGHTIETVLLPHAFEHDLEESFEEWAERHHLRHADGVFVPPLIESHLEQKLLQLPVPRVMLNFPLPAAEVDSVVWDVGTSIHQSVRYLLSHGHREILYVGSIDRYRGLKLRWQSFVAALKEAGIVTDSSEHVTGRFQRKEEWMADISEKLARREVTAILNGANQQVAWVYHACSMNGKQIPHDYSLVSLEHTRNEFLPQLTRPKLLIREAGIRGAERMLWRLANPYLPYEHILLQGGFYEGETVRRI</sequence>
<dbReference type="Proteomes" id="UP001596989">
    <property type="component" value="Unassembled WGS sequence"/>
</dbReference>
<dbReference type="Gene3D" id="3.40.50.2300">
    <property type="match status" value="2"/>
</dbReference>
<dbReference type="EMBL" id="JBHTJZ010000021">
    <property type="protein sequence ID" value="MFD0960479.1"/>
    <property type="molecule type" value="Genomic_DNA"/>
</dbReference>
<keyword evidence="1" id="KW-0678">Repressor</keyword>
<dbReference type="InterPro" id="IPR000843">
    <property type="entry name" value="HTH_LacI"/>
</dbReference>
<organism evidence="6 7">
    <name type="scientific">Paenibacillus chungangensis</name>
    <dbReference type="NCBI Taxonomy" id="696535"/>
    <lineage>
        <taxon>Bacteria</taxon>
        <taxon>Bacillati</taxon>
        <taxon>Bacillota</taxon>
        <taxon>Bacilli</taxon>
        <taxon>Bacillales</taxon>
        <taxon>Paenibacillaceae</taxon>
        <taxon>Paenibacillus</taxon>
    </lineage>
</organism>
<dbReference type="PROSITE" id="PS50932">
    <property type="entry name" value="HTH_LACI_2"/>
    <property type="match status" value="1"/>
</dbReference>
<keyword evidence="7" id="KW-1185">Reference proteome</keyword>
<comment type="caution">
    <text evidence="6">The sequence shown here is derived from an EMBL/GenBank/DDBJ whole genome shotgun (WGS) entry which is preliminary data.</text>
</comment>
<dbReference type="RefSeq" id="WP_377564985.1">
    <property type="nucleotide sequence ID" value="NZ_JBHTJZ010000021.1"/>
</dbReference>
<feature type="domain" description="HTH lacI-type" evidence="5">
    <location>
        <begin position="7"/>
        <end position="61"/>
    </location>
</feature>